<proteinExistence type="predicted"/>
<evidence type="ECO:0000256" key="4">
    <source>
        <dbReference type="ARBA" id="ARBA00022989"/>
    </source>
</evidence>
<gene>
    <name evidence="8" type="ORF">GCM10010406_20330</name>
</gene>
<feature type="domain" description="Type II secretion system protein GspF" evidence="7">
    <location>
        <begin position="113"/>
        <end position="240"/>
    </location>
</feature>
<comment type="subcellular location">
    <subcellularLocation>
        <location evidence="1">Cell membrane</location>
        <topology evidence="1">Multi-pass membrane protein</topology>
    </subcellularLocation>
</comment>
<dbReference type="PANTHER" id="PTHR35007:SF4">
    <property type="entry name" value="CONSERVED TRANSMEMBRANE PROTEIN-RELATED"/>
    <property type="match status" value="1"/>
</dbReference>
<keyword evidence="2" id="KW-1003">Cell membrane</keyword>
<name>A0ABP5YQM6_9ACTN</name>
<feature type="transmembrane region" description="Helical" evidence="6">
    <location>
        <begin position="228"/>
        <end position="247"/>
    </location>
</feature>
<evidence type="ECO:0000256" key="1">
    <source>
        <dbReference type="ARBA" id="ARBA00004651"/>
    </source>
</evidence>
<dbReference type="InterPro" id="IPR018076">
    <property type="entry name" value="T2SS_GspF_dom"/>
</dbReference>
<evidence type="ECO:0000256" key="3">
    <source>
        <dbReference type="ARBA" id="ARBA00022692"/>
    </source>
</evidence>
<reference evidence="9" key="1">
    <citation type="journal article" date="2019" name="Int. J. Syst. Evol. Microbiol.">
        <title>The Global Catalogue of Microorganisms (GCM) 10K type strain sequencing project: providing services to taxonomists for standard genome sequencing and annotation.</title>
        <authorList>
            <consortium name="The Broad Institute Genomics Platform"/>
            <consortium name="The Broad Institute Genome Sequencing Center for Infectious Disease"/>
            <person name="Wu L."/>
            <person name="Ma J."/>
        </authorList>
    </citation>
    <scope>NUCLEOTIDE SEQUENCE [LARGE SCALE GENOMIC DNA]</scope>
    <source>
        <strain evidence="9">JCM 6307</strain>
    </source>
</reference>
<evidence type="ECO:0000259" key="7">
    <source>
        <dbReference type="Pfam" id="PF00482"/>
    </source>
</evidence>
<accession>A0ABP5YQM6</accession>
<evidence type="ECO:0000313" key="9">
    <source>
        <dbReference type="Proteomes" id="UP001501358"/>
    </source>
</evidence>
<evidence type="ECO:0000313" key="8">
    <source>
        <dbReference type="EMBL" id="GAA2483992.1"/>
    </source>
</evidence>
<keyword evidence="5 6" id="KW-0472">Membrane</keyword>
<evidence type="ECO:0000256" key="6">
    <source>
        <dbReference type="SAM" id="Phobius"/>
    </source>
</evidence>
<dbReference type="Proteomes" id="UP001501358">
    <property type="component" value="Unassembled WGS sequence"/>
</dbReference>
<evidence type="ECO:0000256" key="5">
    <source>
        <dbReference type="ARBA" id="ARBA00023136"/>
    </source>
</evidence>
<dbReference type="RefSeq" id="WP_344382825.1">
    <property type="nucleotide sequence ID" value="NZ_BAAATA010000009.1"/>
</dbReference>
<dbReference type="Pfam" id="PF00482">
    <property type="entry name" value="T2SSF"/>
    <property type="match status" value="1"/>
</dbReference>
<dbReference type="PANTHER" id="PTHR35007">
    <property type="entry name" value="INTEGRAL MEMBRANE PROTEIN-RELATED"/>
    <property type="match status" value="1"/>
</dbReference>
<evidence type="ECO:0000256" key="2">
    <source>
        <dbReference type="ARBA" id="ARBA00022475"/>
    </source>
</evidence>
<keyword evidence="4 6" id="KW-1133">Transmembrane helix</keyword>
<comment type="caution">
    <text evidence="8">The sequence shown here is derived from an EMBL/GenBank/DDBJ whole genome shotgun (WGS) entry which is preliminary data.</text>
</comment>
<keyword evidence="9" id="KW-1185">Reference proteome</keyword>
<organism evidence="8 9">
    <name type="scientific">Streptomyces thermolineatus</name>
    <dbReference type="NCBI Taxonomy" id="44033"/>
    <lineage>
        <taxon>Bacteria</taxon>
        <taxon>Bacillati</taxon>
        <taxon>Actinomycetota</taxon>
        <taxon>Actinomycetes</taxon>
        <taxon>Kitasatosporales</taxon>
        <taxon>Streptomycetaceae</taxon>
        <taxon>Streptomyces</taxon>
    </lineage>
</organism>
<dbReference type="EMBL" id="BAAATA010000009">
    <property type="protein sequence ID" value="GAA2483992.1"/>
    <property type="molecule type" value="Genomic_DNA"/>
</dbReference>
<protein>
    <recommendedName>
        <fullName evidence="7">Type II secretion system protein GspF domain-containing protein</fullName>
    </recommendedName>
</protein>
<sequence length="291" mass="29376">MSGTITAAAAACAAGAAWLWCGRDTPPHRTRPPAVLRTPPPERRRLRAVRRARAALTPEAACAAAGLLAGLLTHSPLPALAGAAGVPLVRRRGRRSAERRAARARRTAVVDLCTALAGELRAGRPPHAALAGALERGGGIPPSGAETQPMTAVLAAARFGSDVPAALRRAGRLPGAEGLAGVAACWEVAVDGGGGLAEGLERVAAALRREQDQREELAAQLAGPRSTAVLLAVLPVFGLVLGAALGARPLRILLHTPAGLACLAAGTALECAGIAWTARIVRTAAGEAGPL</sequence>
<keyword evidence="3 6" id="KW-0812">Transmembrane</keyword>